<organism evidence="1 2">
    <name type="scientific">Paenirhodobacter populi</name>
    <dbReference type="NCBI Taxonomy" id="2306993"/>
    <lineage>
        <taxon>Bacteria</taxon>
        <taxon>Pseudomonadati</taxon>
        <taxon>Pseudomonadota</taxon>
        <taxon>Alphaproteobacteria</taxon>
        <taxon>Rhodobacterales</taxon>
        <taxon>Rhodobacter group</taxon>
        <taxon>Paenirhodobacter</taxon>
    </lineage>
</organism>
<protein>
    <recommendedName>
        <fullName evidence="3">DUF1499 domain-containing protein</fullName>
    </recommendedName>
</protein>
<proteinExistence type="predicted"/>
<reference evidence="1 2" key="2">
    <citation type="submission" date="2019-01" db="EMBL/GenBank/DDBJ databases">
        <authorList>
            <person name="Li Y."/>
        </authorList>
    </citation>
    <scope>NUCLEOTIDE SEQUENCE [LARGE SCALE GENOMIC DNA]</scope>
    <source>
        <strain evidence="1 2">2D-5</strain>
    </source>
</reference>
<dbReference type="EMBL" id="SAUW01000002">
    <property type="protein sequence ID" value="RWR14690.1"/>
    <property type="molecule type" value="Genomic_DNA"/>
</dbReference>
<gene>
    <name evidence="1" type="ORF">D2T33_01660</name>
</gene>
<dbReference type="RefSeq" id="WP_128268624.1">
    <property type="nucleotide sequence ID" value="NZ_SAUW01000002.1"/>
</dbReference>
<keyword evidence="2" id="KW-1185">Reference proteome</keyword>
<evidence type="ECO:0000313" key="1">
    <source>
        <dbReference type="EMBL" id="RWR14690.1"/>
    </source>
</evidence>
<dbReference type="Proteomes" id="UP000285710">
    <property type="component" value="Unassembled WGS sequence"/>
</dbReference>
<reference evidence="1 2" key="1">
    <citation type="submission" date="2019-01" db="EMBL/GenBank/DDBJ databases">
        <title>Sinorhodobacter populi sp. nov. isolated from the symptomatic bark tissue of Populus euramericana canker.</title>
        <authorList>
            <person name="Xu G."/>
        </authorList>
    </citation>
    <scope>NUCLEOTIDE SEQUENCE [LARGE SCALE GENOMIC DNA]</scope>
    <source>
        <strain evidence="1 2">2D-5</strain>
    </source>
</reference>
<sequence>MIRWLFAALAAAAAALCGAALWLRLTPVSVDAYHRMGTEQHAEGDWRDGEGFEAVRQVPAPRATLQELVKIAGASAGTTLLEGTAEEGLVTFVTRSPLLGLPEITNLWIEGNRIHLRGHAAVLDFGLGVEASRAEDRIRQWMSRAGLQ</sequence>
<accession>A0A443J2N9</accession>
<name>A0A443J2N9_9RHOB</name>
<dbReference type="AlphaFoldDB" id="A0A443J2N9"/>
<evidence type="ECO:0008006" key="3">
    <source>
        <dbReference type="Google" id="ProtNLM"/>
    </source>
</evidence>
<evidence type="ECO:0000313" key="2">
    <source>
        <dbReference type="Proteomes" id="UP000285710"/>
    </source>
</evidence>
<comment type="caution">
    <text evidence="1">The sequence shown here is derived from an EMBL/GenBank/DDBJ whole genome shotgun (WGS) entry which is preliminary data.</text>
</comment>